<comment type="subcellular location">
    <subcellularLocation>
        <location evidence="2">Cell membrane</location>
        <topology evidence="2">Lipid-anchor</topology>
    </subcellularLocation>
</comment>
<organism evidence="3 4">
    <name type="scientific">Myroides odoratus</name>
    <name type="common">Flavobacterium odoratum</name>
    <dbReference type="NCBI Taxonomy" id="256"/>
    <lineage>
        <taxon>Bacteria</taxon>
        <taxon>Pseudomonadati</taxon>
        <taxon>Bacteroidota</taxon>
        <taxon>Flavobacteriia</taxon>
        <taxon>Flavobacteriales</taxon>
        <taxon>Flavobacteriaceae</taxon>
        <taxon>Myroides</taxon>
    </lineage>
</organism>
<keyword evidence="2" id="KW-0449">Lipoprotein</keyword>
<keyword evidence="4" id="KW-1185">Reference proteome</keyword>
<accession>A0A378RJP3</accession>
<dbReference type="NCBIfam" id="TIGR01845">
    <property type="entry name" value="outer_NodT"/>
    <property type="match status" value="1"/>
</dbReference>
<keyword evidence="2" id="KW-0564">Palmitate</keyword>
<keyword evidence="2" id="KW-0812">Transmembrane</keyword>
<comment type="similarity">
    <text evidence="1 2">Belongs to the outer membrane factor (OMF) (TC 1.B.17) family.</text>
</comment>
<sequence length="490" mass="54726">MIKKRNTSHLTLVFLLGTGLTLFQACAPQSNYKIPTIDLPETYRGQSDSIATQDSLSISAIKWRDFFQDEQLTSLIDKGLAHNFDMQNAIKNLEIATQQTKQAKLEWLPSLDLEAGSVAYQYRSENYYGTPSTNYYKNKGKEAPTNMYVNSAQYTSGLSLSWELDIWGKIKSQTAEQLARFLQTAEAKKAVQTELIAKIAEGYYNLLLLDAQMEVAQTNYELTKNTLKIVELQRDAGQITSLAITQTKNQMLVAKALIPSLKQQIAIQENALSLLTGQLPNTILREVKLTEVKQEELGSTGLPLALLQYRPDVQMAEFELKAKNAAVGVAQTARYPSLTINLEGGVNSMLGENWFNIPGSLFGSLIGKVANPIFNKRKLKTAFEVAKIERTKSEIDFQKTVYTAVTEVTDALINLKTSEEQIEIADEQVTTSRLGVKQSNLLFNSGYATYIEVINAQKNMLDNELNLNKLKLNKLQYGVQLYKSLGGGWQ</sequence>
<feature type="chain" id="PRO_5016484686" evidence="2">
    <location>
        <begin position="28"/>
        <end position="490"/>
    </location>
</feature>
<dbReference type="Gene3D" id="2.20.200.10">
    <property type="entry name" value="Outer membrane efflux proteins (OEP)"/>
    <property type="match status" value="1"/>
</dbReference>
<dbReference type="PANTHER" id="PTHR30203">
    <property type="entry name" value="OUTER MEMBRANE CATION EFFLUX PROTEIN"/>
    <property type="match status" value="1"/>
</dbReference>
<dbReference type="Pfam" id="PF02321">
    <property type="entry name" value="OEP"/>
    <property type="match status" value="2"/>
</dbReference>
<keyword evidence="2" id="KW-0472">Membrane</keyword>
<dbReference type="SUPFAM" id="SSF56954">
    <property type="entry name" value="Outer membrane efflux proteins (OEP)"/>
    <property type="match status" value="1"/>
</dbReference>
<dbReference type="GO" id="GO:0015562">
    <property type="term" value="F:efflux transmembrane transporter activity"/>
    <property type="evidence" value="ECO:0007669"/>
    <property type="project" value="InterPro"/>
</dbReference>
<protein>
    <submittedName>
        <fullName evidence="3">Outer membrane protein oprM</fullName>
    </submittedName>
</protein>
<evidence type="ECO:0000313" key="4">
    <source>
        <dbReference type="Proteomes" id="UP000255024"/>
    </source>
</evidence>
<keyword evidence="2" id="KW-0732">Signal</keyword>
<dbReference type="Proteomes" id="UP000255024">
    <property type="component" value="Unassembled WGS sequence"/>
</dbReference>
<feature type="signal peptide" evidence="2">
    <location>
        <begin position="1"/>
        <end position="27"/>
    </location>
</feature>
<dbReference type="AlphaFoldDB" id="A0A378RJP3"/>
<name>A0A378RJP3_MYROD</name>
<proteinExistence type="inferred from homology"/>
<evidence type="ECO:0000256" key="2">
    <source>
        <dbReference type="RuleBase" id="RU362097"/>
    </source>
</evidence>
<evidence type="ECO:0000313" key="3">
    <source>
        <dbReference type="EMBL" id="STZ26559.1"/>
    </source>
</evidence>
<dbReference type="InterPro" id="IPR010131">
    <property type="entry name" value="MdtP/NodT-like"/>
</dbReference>
<reference evidence="3 4" key="1">
    <citation type="submission" date="2018-06" db="EMBL/GenBank/DDBJ databases">
        <authorList>
            <consortium name="Pathogen Informatics"/>
            <person name="Doyle S."/>
        </authorList>
    </citation>
    <scope>NUCLEOTIDE SEQUENCE [LARGE SCALE GENOMIC DNA]</scope>
    <source>
        <strain evidence="3 4">NCTC11179</strain>
    </source>
</reference>
<dbReference type="PANTHER" id="PTHR30203:SF33">
    <property type="entry name" value="BLR4455 PROTEIN"/>
    <property type="match status" value="1"/>
</dbReference>
<dbReference type="GO" id="GO:0005886">
    <property type="term" value="C:plasma membrane"/>
    <property type="evidence" value="ECO:0007669"/>
    <property type="project" value="UniProtKB-SubCell"/>
</dbReference>
<evidence type="ECO:0000256" key="1">
    <source>
        <dbReference type="ARBA" id="ARBA00007613"/>
    </source>
</evidence>
<gene>
    <name evidence="3" type="primary">oprM_1</name>
    <name evidence="3" type="ORF">NCTC11179_00080</name>
</gene>
<dbReference type="RefSeq" id="WP_115089686.1">
    <property type="nucleotide sequence ID" value="NZ_CP068107.1"/>
</dbReference>
<dbReference type="InterPro" id="IPR003423">
    <property type="entry name" value="OMP_efflux"/>
</dbReference>
<keyword evidence="2" id="KW-1134">Transmembrane beta strand</keyword>
<dbReference type="PROSITE" id="PS51257">
    <property type="entry name" value="PROKAR_LIPOPROTEIN"/>
    <property type="match status" value="1"/>
</dbReference>
<dbReference type="EMBL" id="UGQL01000001">
    <property type="protein sequence ID" value="STZ26559.1"/>
    <property type="molecule type" value="Genomic_DNA"/>
</dbReference>
<dbReference type="Gene3D" id="1.20.1600.10">
    <property type="entry name" value="Outer membrane efflux proteins (OEP)"/>
    <property type="match status" value="1"/>
</dbReference>